<evidence type="ECO:0000256" key="4">
    <source>
        <dbReference type="ARBA" id="ARBA00022475"/>
    </source>
</evidence>
<name>A0ABS5ZF37_9GAMM</name>
<comment type="caution">
    <text evidence="9">The sequence shown here is derived from an EMBL/GenBank/DDBJ whole genome shotgun (WGS) entry which is preliminary data.</text>
</comment>
<keyword evidence="6 8" id="KW-1133">Transmembrane helix</keyword>
<dbReference type="PRINTS" id="PR00175">
    <property type="entry name" value="NAALASMPORT"/>
</dbReference>
<dbReference type="InterPro" id="IPR001463">
    <property type="entry name" value="Na/Ala_symport"/>
</dbReference>
<dbReference type="RefSeq" id="WP_215820901.1">
    <property type="nucleotide sequence ID" value="NZ_JAGSOY010000045.1"/>
</dbReference>
<keyword evidence="5 8" id="KW-0812">Transmembrane</keyword>
<comment type="similarity">
    <text evidence="2 8">Belongs to the alanine or glycine:cation symporter (AGCS) (TC 2.A.25) family.</text>
</comment>
<keyword evidence="4" id="KW-1003">Cell membrane</keyword>
<sequence length="479" mass="51578">MDTTAITSLLNAANSFISGNILIYVLIGAGILFTLRSGLIQFRLFGYAAKSLVKSRQVDRDHISSFQAFCTSLAARVGTGNLAGVAAALSVGGPGAIFWMWLIALLGMATSCIENTLAQIYKTNDHDGTYRGGPAYYIEKGLGQRWLSIIFSICLVITFGFAFNAIQSKSIAEAVETAFNIDQKYMGLVIAVIASMIIFGGIRSIARFAEVVVPFMALAYIVVALGVVAFNITELPRIFSMIIDHAFGLESAVGGGMGYAVKSAIQQGVQRGLFSNEAGLGSAPNAAATATPYPHHPATQGLISMVGVFVDTIIICSATAFIILLSGQLDPSSQMEGITLTQSALQTHIGDFGPIFVAIAILLFAFTSIITNYYYGETNLMLMKQNKLLLMMYRLLVLGILIVGPVADLPVLFSFADVSMSVMALVNLVTLLLLSGIVLKVVKDFREQVKMGIEPVFDRKKFPFLDKTMDKDVWNDTSK</sequence>
<evidence type="ECO:0000256" key="1">
    <source>
        <dbReference type="ARBA" id="ARBA00004651"/>
    </source>
</evidence>
<proteinExistence type="inferred from homology"/>
<feature type="transmembrane region" description="Helical" evidence="8">
    <location>
        <begin position="212"/>
        <end position="232"/>
    </location>
</feature>
<comment type="subcellular location">
    <subcellularLocation>
        <location evidence="8">Cell inner membrane</location>
        <topology evidence="8">Multi-pass membrane protein</topology>
    </subcellularLocation>
    <subcellularLocation>
        <location evidence="1">Cell membrane</location>
        <topology evidence="1">Multi-pass membrane protein</topology>
    </subcellularLocation>
</comment>
<dbReference type="Pfam" id="PF01235">
    <property type="entry name" value="Na_Ala_symp"/>
    <property type="match status" value="1"/>
</dbReference>
<feature type="transmembrane region" description="Helical" evidence="8">
    <location>
        <begin position="355"/>
        <end position="375"/>
    </location>
</feature>
<evidence type="ECO:0000256" key="2">
    <source>
        <dbReference type="ARBA" id="ARBA00009261"/>
    </source>
</evidence>
<evidence type="ECO:0000256" key="8">
    <source>
        <dbReference type="RuleBase" id="RU363064"/>
    </source>
</evidence>
<feature type="transmembrane region" description="Helical" evidence="8">
    <location>
        <begin position="187"/>
        <end position="206"/>
    </location>
</feature>
<evidence type="ECO:0000313" key="9">
    <source>
        <dbReference type="EMBL" id="MBU2712673.1"/>
    </source>
</evidence>
<keyword evidence="8" id="KW-0997">Cell inner membrane</keyword>
<feature type="transmembrane region" description="Helical" evidence="8">
    <location>
        <begin position="12"/>
        <end position="35"/>
    </location>
</feature>
<keyword evidence="8" id="KW-0769">Symport</keyword>
<keyword evidence="7 8" id="KW-0472">Membrane</keyword>
<accession>A0ABS5ZF37</accession>
<dbReference type="NCBIfam" id="TIGR00835">
    <property type="entry name" value="agcS"/>
    <property type="match status" value="1"/>
</dbReference>
<organism evidence="9 10">
    <name type="scientific">Zooshikella harenae</name>
    <dbReference type="NCBI Taxonomy" id="2827238"/>
    <lineage>
        <taxon>Bacteria</taxon>
        <taxon>Pseudomonadati</taxon>
        <taxon>Pseudomonadota</taxon>
        <taxon>Gammaproteobacteria</taxon>
        <taxon>Oceanospirillales</taxon>
        <taxon>Zooshikellaceae</taxon>
        <taxon>Zooshikella</taxon>
    </lineage>
</organism>
<gene>
    <name evidence="9" type="ORF">KCG35_16515</name>
</gene>
<dbReference type="PANTHER" id="PTHR30330">
    <property type="entry name" value="AGSS FAMILY TRANSPORTER, SODIUM-ALANINE"/>
    <property type="match status" value="1"/>
</dbReference>
<feature type="transmembrane region" description="Helical" evidence="8">
    <location>
        <begin position="395"/>
        <end position="416"/>
    </location>
</feature>
<feature type="transmembrane region" description="Helical" evidence="8">
    <location>
        <begin position="146"/>
        <end position="166"/>
    </location>
</feature>
<dbReference type="EMBL" id="JAGSOY010000045">
    <property type="protein sequence ID" value="MBU2712673.1"/>
    <property type="molecule type" value="Genomic_DNA"/>
</dbReference>
<dbReference type="PANTHER" id="PTHR30330:SF1">
    <property type="entry name" value="AMINO-ACID CARRIER PROTEIN ALST"/>
    <property type="match status" value="1"/>
</dbReference>
<evidence type="ECO:0000256" key="7">
    <source>
        <dbReference type="ARBA" id="ARBA00023136"/>
    </source>
</evidence>
<feature type="transmembrane region" description="Helical" evidence="8">
    <location>
        <begin position="302"/>
        <end position="325"/>
    </location>
</feature>
<dbReference type="PROSITE" id="PS00873">
    <property type="entry name" value="NA_ALANINE_SYMP"/>
    <property type="match status" value="1"/>
</dbReference>
<evidence type="ECO:0000313" key="10">
    <source>
        <dbReference type="Proteomes" id="UP000690515"/>
    </source>
</evidence>
<keyword evidence="3 8" id="KW-0813">Transport</keyword>
<feature type="transmembrane region" description="Helical" evidence="8">
    <location>
        <begin position="82"/>
        <end position="101"/>
    </location>
</feature>
<reference evidence="9 10" key="1">
    <citation type="submission" date="2021-04" db="EMBL/GenBank/DDBJ databases">
        <authorList>
            <person name="Pira H."/>
            <person name="Risdian C."/>
            <person name="Wink J."/>
        </authorList>
    </citation>
    <scope>NUCLEOTIDE SEQUENCE [LARGE SCALE GENOMIC DNA]</scope>
    <source>
        <strain evidence="9 10">WH53</strain>
    </source>
</reference>
<dbReference type="Gene3D" id="1.20.1740.10">
    <property type="entry name" value="Amino acid/polyamine transporter I"/>
    <property type="match status" value="1"/>
</dbReference>
<keyword evidence="10" id="KW-1185">Reference proteome</keyword>
<evidence type="ECO:0000256" key="5">
    <source>
        <dbReference type="ARBA" id="ARBA00022692"/>
    </source>
</evidence>
<feature type="transmembrane region" description="Helical" evidence="8">
    <location>
        <begin position="422"/>
        <end position="442"/>
    </location>
</feature>
<protein>
    <submittedName>
        <fullName evidence="9">Alanine:cation symporter family protein</fullName>
    </submittedName>
</protein>
<evidence type="ECO:0000256" key="6">
    <source>
        <dbReference type="ARBA" id="ARBA00022989"/>
    </source>
</evidence>
<dbReference type="Proteomes" id="UP000690515">
    <property type="component" value="Unassembled WGS sequence"/>
</dbReference>
<evidence type="ECO:0000256" key="3">
    <source>
        <dbReference type="ARBA" id="ARBA00022448"/>
    </source>
</evidence>